<evidence type="ECO:0000313" key="8">
    <source>
        <dbReference type="EMBL" id="BCP67319.1"/>
    </source>
</evidence>
<dbReference type="GO" id="GO:0046872">
    <property type="term" value="F:metal ion binding"/>
    <property type="evidence" value="ECO:0007669"/>
    <property type="project" value="UniProtKB-KW"/>
</dbReference>
<keyword evidence="6" id="KW-0732">Signal</keyword>
<dbReference type="SUPFAM" id="SSF46626">
    <property type="entry name" value="Cytochrome c"/>
    <property type="match status" value="1"/>
</dbReference>
<dbReference type="InterPro" id="IPR036909">
    <property type="entry name" value="Cyt_c-like_dom_sf"/>
</dbReference>
<reference evidence="9" key="1">
    <citation type="journal article" date="2021" name="Microbiol. Resour. Announc.">
        <title>Complete Genome Sequence of Thermus thermophilus Strain HB5018, Isolated from Mine Hot Spring in Japan.</title>
        <authorList>
            <person name="Miyazaki K."/>
            <person name="Moriya T."/>
            <person name="Nemoto N."/>
            <person name="Oshima T."/>
            <person name="Yura K."/>
            <person name="Bessho Y."/>
        </authorList>
    </citation>
    <scope>NUCLEOTIDE SEQUENCE</scope>
    <source>
        <plasmid evidence="8">pHB5018b</plasmid>
        <plasmid evidence="9">pHB5018d</plasmid>
    </source>
</reference>
<gene>
    <name evidence="9" type="primary">cycA_3</name>
    <name evidence="8" type="synonym">cycA_2</name>
    <name evidence="8" type="ORF">TthHB5018_b22530</name>
    <name evidence="9" type="ORF">TthHB5018_d26140</name>
</gene>
<feature type="region of interest" description="Disordered" evidence="5">
    <location>
        <begin position="116"/>
        <end position="144"/>
    </location>
</feature>
<dbReference type="PROSITE" id="PS51007">
    <property type="entry name" value="CYTC"/>
    <property type="match status" value="1"/>
</dbReference>
<keyword evidence="9" id="KW-0614">Plasmid</keyword>
<dbReference type="Proteomes" id="UP000596099">
    <property type="component" value="Plasmid pHB5018d"/>
</dbReference>
<dbReference type="AlphaFoldDB" id="A0A7R7TGR0"/>
<organism evidence="9 10">
    <name type="scientific">Thermus thermophilus</name>
    <dbReference type="NCBI Taxonomy" id="274"/>
    <lineage>
        <taxon>Bacteria</taxon>
        <taxon>Thermotogati</taxon>
        <taxon>Deinococcota</taxon>
        <taxon>Deinococci</taxon>
        <taxon>Thermales</taxon>
        <taxon>Thermaceae</taxon>
        <taxon>Thermus</taxon>
    </lineage>
</organism>
<geneLocation type="plasmid" evidence="9 10">
    <name>pHB5018d</name>
</geneLocation>
<dbReference type="InterPro" id="IPR009056">
    <property type="entry name" value="Cyt_c-like_dom"/>
</dbReference>
<geneLocation type="plasmid" evidence="8 10">
    <name>pHB5018b</name>
</geneLocation>
<evidence type="ECO:0000256" key="1">
    <source>
        <dbReference type="ARBA" id="ARBA00022617"/>
    </source>
</evidence>
<accession>A0A7R7TGR0</accession>
<protein>
    <submittedName>
        <fullName evidence="9">Cytochrome c-552</fullName>
    </submittedName>
</protein>
<dbReference type="Gene3D" id="1.10.760.10">
    <property type="entry name" value="Cytochrome c-like domain"/>
    <property type="match status" value="1"/>
</dbReference>
<feature type="domain" description="Cytochrome c" evidence="7">
    <location>
        <begin position="20"/>
        <end position="113"/>
    </location>
</feature>
<dbReference type="GO" id="GO:0020037">
    <property type="term" value="F:heme binding"/>
    <property type="evidence" value="ECO:0007669"/>
    <property type="project" value="InterPro"/>
</dbReference>
<dbReference type="GO" id="GO:0009055">
    <property type="term" value="F:electron transfer activity"/>
    <property type="evidence" value="ECO:0007669"/>
    <property type="project" value="InterPro"/>
</dbReference>
<dbReference type="RefSeq" id="WP_201351422.1">
    <property type="nucleotide sequence ID" value="NZ_AP024271.1"/>
</dbReference>
<dbReference type="EMBL" id="AP024271">
    <property type="protein sequence ID" value="BCP67319.1"/>
    <property type="molecule type" value="Genomic_DNA"/>
</dbReference>
<evidence type="ECO:0000256" key="3">
    <source>
        <dbReference type="ARBA" id="ARBA00023004"/>
    </source>
</evidence>
<dbReference type="EMBL" id="AP024273">
    <property type="protein sequence ID" value="BCP67680.1"/>
    <property type="molecule type" value="Genomic_DNA"/>
</dbReference>
<evidence type="ECO:0000259" key="7">
    <source>
        <dbReference type="PROSITE" id="PS51007"/>
    </source>
</evidence>
<keyword evidence="1 4" id="KW-0349">Heme</keyword>
<feature type="chain" id="PRO_5033597843" evidence="6">
    <location>
        <begin position="23"/>
        <end position="144"/>
    </location>
</feature>
<dbReference type="Pfam" id="PF00034">
    <property type="entry name" value="Cytochrom_C"/>
    <property type="match status" value="1"/>
</dbReference>
<reference evidence="10" key="2">
    <citation type="submission" date="2021-01" db="EMBL/GenBank/DDBJ databases">
        <title>Complete Genome Sequence of Thermus thermophilus Strain HB5018, Isolated from Mine Onsen Hot Spring.</title>
        <authorList>
            <person name="Miyazaki K."/>
            <person name="Moriya T."/>
            <person name="Nemoto N."/>
            <person name="Oshima T."/>
            <person name="Yura K."/>
            <person name="Bessho Y."/>
        </authorList>
    </citation>
    <scope>NUCLEOTIDE SEQUENCE [LARGE SCALE GENOMIC DNA]</scope>
    <source>
        <strain evidence="10">HB5018</strain>
        <plasmid evidence="10">pHB5018b</plasmid>
        <plasmid evidence="10">pHB5018d</plasmid>
    </source>
</reference>
<evidence type="ECO:0000256" key="6">
    <source>
        <dbReference type="SAM" id="SignalP"/>
    </source>
</evidence>
<keyword evidence="3 4" id="KW-0408">Iron</keyword>
<evidence type="ECO:0000256" key="5">
    <source>
        <dbReference type="SAM" id="MobiDB-lite"/>
    </source>
</evidence>
<dbReference type="Proteomes" id="UP000596099">
    <property type="component" value="Plasmid pHB5018b"/>
</dbReference>
<name>A0A7R7TGR0_THETH</name>
<evidence type="ECO:0000256" key="2">
    <source>
        <dbReference type="ARBA" id="ARBA00022723"/>
    </source>
</evidence>
<evidence type="ECO:0000313" key="9">
    <source>
        <dbReference type="EMBL" id="BCP67680.1"/>
    </source>
</evidence>
<dbReference type="InterPro" id="IPR051459">
    <property type="entry name" value="Cytochrome_c-type_DH"/>
</dbReference>
<keyword evidence="2 4" id="KW-0479">Metal-binding</keyword>
<evidence type="ECO:0000256" key="4">
    <source>
        <dbReference type="PROSITE-ProRule" id="PRU00433"/>
    </source>
</evidence>
<dbReference type="PANTHER" id="PTHR35008:SF4">
    <property type="entry name" value="BLL4482 PROTEIN"/>
    <property type="match status" value="1"/>
</dbReference>
<dbReference type="PANTHER" id="PTHR35008">
    <property type="entry name" value="BLL4482 PROTEIN-RELATED"/>
    <property type="match status" value="1"/>
</dbReference>
<evidence type="ECO:0000313" key="10">
    <source>
        <dbReference type="Proteomes" id="UP000596099"/>
    </source>
</evidence>
<feature type="signal peptide" evidence="6">
    <location>
        <begin position="1"/>
        <end position="22"/>
    </location>
</feature>
<sequence>MVRKRLMVGALLALGFWGLALAQDGAKLYSQYCSSCHQPTGLGIPNAFPALKGLDKLAQTDEGRVYLIRVVLFGLQGPLKVGNATYNGLMPGFGRQLSDAQVATLLNHVLSSFGNKNPKPITPEEVKKVRAKPVKPQDVAKGRP</sequence>
<proteinExistence type="predicted"/>